<dbReference type="InterPro" id="IPR009351">
    <property type="entry name" value="AlkZ-like"/>
</dbReference>
<dbReference type="PANTHER" id="PTHR30528:SF0">
    <property type="entry name" value="CYTOPLASMIC PROTEIN"/>
    <property type="match status" value="1"/>
</dbReference>
<evidence type="ECO:0000313" key="1">
    <source>
        <dbReference type="EMBL" id="UYU33186.1"/>
    </source>
</evidence>
<dbReference type="EMBL" id="CP074352">
    <property type="protein sequence ID" value="UYU33186.1"/>
    <property type="molecule type" value="Genomic_DNA"/>
</dbReference>
<dbReference type="Pfam" id="PF06224">
    <property type="entry name" value="AlkZ-like"/>
    <property type="match status" value="1"/>
</dbReference>
<proteinExistence type="predicted"/>
<protein>
    <submittedName>
        <fullName evidence="1">YcaQ family DNA glycosylase</fullName>
    </submittedName>
</protein>
<gene>
    <name evidence="1" type="ORF">KFZ77_06630</name>
</gene>
<dbReference type="PANTHER" id="PTHR30528">
    <property type="entry name" value="CYTOPLASMIC PROTEIN"/>
    <property type="match status" value="1"/>
</dbReference>
<dbReference type="RefSeq" id="WP_031520194.1">
    <property type="nucleotide sequence ID" value="NZ_CP074352.1"/>
</dbReference>
<dbReference type="Proteomes" id="UP001156318">
    <property type="component" value="Chromosome"/>
</dbReference>
<organism evidence="1 2">
    <name type="scientific">Siccibacter colletis</name>
    <dbReference type="NCBI Taxonomy" id="1505757"/>
    <lineage>
        <taxon>Bacteria</taxon>
        <taxon>Pseudomonadati</taxon>
        <taxon>Pseudomonadota</taxon>
        <taxon>Gammaproteobacteria</taxon>
        <taxon>Enterobacterales</taxon>
        <taxon>Enterobacteriaceae</taxon>
        <taxon>Siccibacter</taxon>
    </lineage>
</organism>
<accession>A0ABY6JKR3</accession>
<name>A0ABY6JKR3_9ENTR</name>
<evidence type="ECO:0000313" key="2">
    <source>
        <dbReference type="Proteomes" id="UP001156318"/>
    </source>
</evidence>
<reference evidence="1 2" key="1">
    <citation type="submission" date="2021-05" db="EMBL/GenBank/DDBJ databases">
        <title>Isolation, identification, and the growth promoting effects of Pantoea dispersa strain YSD J2 from the aboveground leaves of Cyperus esculentus L.Var. Sativus.</title>
        <authorList>
            <person name="Wang S."/>
            <person name="Tang X.M."/>
            <person name="Huang Y.N."/>
        </authorList>
    </citation>
    <scope>NUCLEOTIDE SEQUENCE [LARGE SCALE GENOMIC DNA]</scope>
    <source>
        <strain evidence="2">YSD YN2</strain>
    </source>
</reference>
<sequence>MPVPYLSLRAARHLHLAAQGLLKKPRRRARPDDILATITRMSLLQIDTIHIVARSPYLVLFSRLGDYPQRWLDEALARGELMEYWAHEACFLPRSDFGLVRHRMLSPENMGWKYRPGWMEDNAEEIAHLLTHIEQNGPVRSADFEHPRKGASGWWEWKPHKRHLEGLFTSGRVMVVERRNFQRVYDLTSRVMPHWDDALHLSDEAAAQAVMLENSARSLGIFRPEWLADYYRLKKIDAKATVTHWQEQGTALPVQVEGLGAMWVHRDWQPELALAEQDKLHASHSAVLSPFDPVVWDRRRAEQLFDFAYRLECYTPAPKRKYGYFVLPLLHKGTLAGRMDAKMHRKTGTLEVIALWLEEGVSVTSGLAAGLHAAISDFARWQGALRVDCKRLPAALEAEWGPGWEITSPSGGL</sequence>
<keyword evidence="2" id="KW-1185">Reference proteome</keyword>